<comment type="caution">
    <text evidence="1">The sequence shown here is derived from an EMBL/GenBank/DDBJ whole genome shotgun (WGS) entry which is preliminary data.</text>
</comment>
<dbReference type="EMBL" id="PZQS01000002">
    <property type="protein sequence ID" value="PVD35882.1"/>
    <property type="molecule type" value="Genomic_DNA"/>
</dbReference>
<evidence type="ECO:0000313" key="1">
    <source>
        <dbReference type="EMBL" id="PVD35882.1"/>
    </source>
</evidence>
<dbReference type="PANTHER" id="PTHR16253:SF0">
    <property type="entry name" value="TETRATRICOPEPTIDE REPEAT PROTEIN 22"/>
    <property type="match status" value="1"/>
</dbReference>
<keyword evidence="2" id="KW-1185">Reference proteome</keyword>
<reference evidence="1 2" key="1">
    <citation type="submission" date="2018-04" db="EMBL/GenBank/DDBJ databases">
        <title>The genome of golden apple snail Pomacea canaliculata provides insight into stress tolerance and invasive adaptation.</title>
        <authorList>
            <person name="Liu C."/>
            <person name="Liu B."/>
            <person name="Ren Y."/>
            <person name="Zhang Y."/>
            <person name="Wang H."/>
            <person name="Li S."/>
            <person name="Jiang F."/>
            <person name="Yin L."/>
            <person name="Zhang G."/>
            <person name="Qian W."/>
            <person name="Fan W."/>
        </authorList>
    </citation>
    <scope>NUCLEOTIDE SEQUENCE [LARGE SCALE GENOMIC DNA]</scope>
    <source>
        <strain evidence="1">SZHN2017</strain>
        <tissue evidence="1">Muscle</tissue>
    </source>
</reference>
<dbReference type="SUPFAM" id="SSF48452">
    <property type="entry name" value="TPR-like"/>
    <property type="match status" value="1"/>
</dbReference>
<proteinExistence type="predicted"/>
<protein>
    <submittedName>
        <fullName evidence="1">Uncharacterized protein</fullName>
    </submittedName>
</protein>
<dbReference type="Gene3D" id="1.25.40.10">
    <property type="entry name" value="Tetratricopeptide repeat domain"/>
    <property type="match status" value="1"/>
</dbReference>
<evidence type="ECO:0000313" key="2">
    <source>
        <dbReference type="Proteomes" id="UP000245119"/>
    </source>
</evidence>
<accession>A0A2T7PR28</accession>
<dbReference type="InterPro" id="IPR011990">
    <property type="entry name" value="TPR-like_helical_dom_sf"/>
</dbReference>
<name>A0A2T7PR28_POMCA</name>
<dbReference type="STRING" id="400727.A0A2T7PR28"/>
<dbReference type="PANTHER" id="PTHR16253">
    <property type="entry name" value="TETRATRICOPEPTIDE REPEAT PROTEIN 22"/>
    <property type="match status" value="1"/>
</dbReference>
<dbReference type="InterPro" id="IPR042342">
    <property type="entry name" value="TTC22"/>
</dbReference>
<organism evidence="1 2">
    <name type="scientific">Pomacea canaliculata</name>
    <name type="common">Golden apple snail</name>
    <dbReference type="NCBI Taxonomy" id="400727"/>
    <lineage>
        <taxon>Eukaryota</taxon>
        <taxon>Metazoa</taxon>
        <taxon>Spiralia</taxon>
        <taxon>Lophotrochozoa</taxon>
        <taxon>Mollusca</taxon>
        <taxon>Gastropoda</taxon>
        <taxon>Caenogastropoda</taxon>
        <taxon>Architaenioglossa</taxon>
        <taxon>Ampullarioidea</taxon>
        <taxon>Ampullariidae</taxon>
        <taxon>Pomacea</taxon>
    </lineage>
</organism>
<gene>
    <name evidence="1" type="ORF">C0Q70_02851</name>
</gene>
<dbReference type="Proteomes" id="UP000245119">
    <property type="component" value="Linkage Group LG2"/>
</dbReference>
<dbReference type="OrthoDB" id="6162829at2759"/>
<dbReference type="AlphaFoldDB" id="A0A2T7PR28"/>
<sequence length="410" mass="47382">MERRYETGFSQRFKGRSKAFEEDKKEFLSKLKDFPHLFQLDYSELTHARIKSIHDRLRREQNDPFKSTAGDIRDLNFTAFLLFLINDIDDAIQLTETVLKTTEGGNLVALGNMAVMLWLKRNRADGEKYAERLQNLKETCEKSEFEANVARGKAEIAYCYSRMGMAFAARAVDVFEEVVHQIPEEYSWKFGLALVLRRFTHLNYRVYYQVTAKTSREQNMKAFELLQEITNCASVPDLKAHAWAELGMLLGQPSLRWDQEYVKDAECHFLKAIEISHGENTTARFDLGLMYFALGECQLALEQFSSITSQDECCLSPLQFINAYEQSGLVYLMLSSNAKDEPEKEKHLSVARTMLHRALEMQCDLVKELPKCLPDVKYIWSSFHTLCRAAQDFEIVALSSKSRKSNEDDR</sequence>